<reference evidence="2" key="2">
    <citation type="submission" date="2020-06" db="EMBL/GenBank/DDBJ databases">
        <authorList>
            <person name="Sheffer M."/>
        </authorList>
    </citation>
    <scope>NUCLEOTIDE SEQUENCE</scope>
</reference>
<evidence type="ECO:0000256" key="1">
    <source>
        <dbReference type="SAM" id="MobiDB-lite"/>
    </source>
</evidence>
<evidence type="ECO:0000313" key="3">
    <source>
        <dbReference type="Proteomes" id="UP000807504"/>
    </source>
</evidence>
<dbReference type="Proteomes" id="UP000807504">
    <property type="component" value="Unassembled WGS sequence"/>
</dbReference>
<proteinExistence type="predicted"/>
<feature type="region of interest" description="Disordered" evidence="1">
    <location>
        <begin position="162"/>
        <end position="197"/>
    </location>
</feature>
<keyword evidence="3" id="KW-1185">Reference proteome</keyword>
<evidence type="ECO:0000313" key="2">
    <source>
        <dbReference type="EMBL" id="KAF8789708.1"/>
    </source>
</evidence>
<accession>A0A8T0FHK8</accession>
<feature type="compositionally biased region" description="Basic and acidic residues" evidence="1">
    <location>
        <begin position="577"/>
        <end position="596"/>
    </location>
</feature>
<feature type="region of interest" description="Disordered" evidence="1">
    <location>
        <begin position="553"/>
        <end position="603"/>
    </location>
</feature>
<name>A0A8T0FHK8_ARGBR</name>
<organism evidence="2 3">
    <name type="scientific">Argiope bruennichi</name>
    <name type="common">Wasp spider</name>
    <name type="synonym">Aranea bruennichi</name>
    <dbReference type="NCBI Taxonomy" id="94029"/>
    <lineage>
        <taxon>Eukaryota</taxon>
        <taxon>Metazoa</taxon>
        <taxon>Ecdysozoa</taxon>
        <taxon>Arthropoda</taxon>
        <taxon>Chelicerata</taxon>
        <taxon>Arachnida</taxon>
        <taxon>Araneae</taxon>
        <taxon>Araneomorphae</taxon>
        <taxon>Entelegynae</taxon>
        <taxon>Araneoidea</taxon>
        <taxon>Araneidae</taxon>
        <taxon>Argiope</taxon>
    </lineage>
</organism>
<dbReference type="AlphaFoldDB" id="A0A8T0FHK8"/>
<dbReference type="EMBL" id="JABXBU010000012">
    <property type="protein sequence ID" value="KAF8789708.1"/>
    <property type="molecule type" value="Genomic_DNA"/>
</dbReference>
<reference evidence="2" key="1">
    <citation type="journal article" date="2020" name="bioRxiv">
        <title>Chromosome-level reference genome of the European wasp spider Argiope bruennichi: a resource for studies on range expansion and evolutionary adaptation.</title>
        <authorList>
            <person name="Sheffer M.M."/>
            <person name="Hoppe A."/>
            <person name="Krehenwinkel H."/>
            <person name="Uhl G."/>
            <person name="Kuss A.W."/>
            <person name="Jensen L."/>
            <person name="Jensen C."/>
            <person name="Gillespie R.G."/>
            <person name="Hoff K.J."/>
            <person name="Prost S."/>
        </authorList>
    </citation>
    <scope>NUCLEOTIDE SEQUENCE</scope>
</reference>
<gene>
    <name evidence="2" type="ORF">HNY73_007627</name>
</gene>
<feature type="compositionally biased region" description="Polar residues" evidence="1">
    <location>
        <begin position="555"/>
        <end position="571"/>
    </location>
</feature>
<comment type="caution">
    <text evidence="2">The sequence shown here is derived from an EMBL/GenBank/DDBJ whole genome shotgun (WGS) entry which is preliminary data.</text>
</comment>
<sequence length="639" mass="72743">MQQPEKETMEGESVKISEKRVLSCQKCKEQKENERMEKKTDVNIAVQQKPIPILDSMQLNQSKFNTMPSEWEEIAEDELLEADRKFALRCNAVSIEKMLISPAQELVQTDEQSGDCETFVVNQANMALQQRNETSTNFPKIIPKADGLGKTCDVSKDIVEVREEQDQQRDVASMEVSQTPTKARPTPDETPNQEQVQREQMLKAAMANFFRQQNQIIVQQAEMPHQENTYSSNDSEEIQLHTGREILIPGESENNRVRKTVENVTQCYLEHVDGALEKFQEQKVDKTASCTEAKANVKTKYKATVLARVYDNEPEPSQPSKGYVTLRRPKSDNVTVRMQRSKEYISALPRRADSAIVGPQKTKDYVSLIPQELDLIAHSTKTKNSETVFSDDSCDATTKSGTTKDYVTLLPREEPAVTPQHSETKDYVTFQRPKSDTVAALTPFSKDYVTFNPCKSRYSAMDHQKIKDYVTVHPRELDNATTRLQKDGEIFIPQSEEDYTFVPSSQLKDYVVMIPVKKEEKATDVTASVADAPTPEPPTHIFWPVRRFQEHSPAPETSKQVLVSAGSSQKAESVLEQEAHHHDTMRTRQLDGKNDDAPTPEPPTHIFWPVRRFQEHSPAPETSKQVLCRLDLRRKLNLF</sequence>
<protein>
    <submittedName>
        <fullName evidence="2">Uncharacterized protein</fullName>
    </submittedName>
</protein>